<gene>
    <name evidence="3" type="ORF">MCUN1_003678</name>
</gene>
<evidence type="ECO:0000256" key="2">
    <source>
        <dbReference type="ARBA" id="ARBA00048461"/>
    </source>
</evidence>
<evidence type="ECO:0000313" key="4">
    <source>
        <dbReference type="Proteomes" id="UP001219933"/>
    </source>
</evidence>
<sequence>MAEPGPSDNSPKAVNGALYLYQSDPTPLPVFETRRDLPNKLVFIPGLTDTIGVVPYLPLLANALHELGYSLVQPVTGSDLGGYGTSSLEGDAQEITNLIEHLVSHVNATGKIVLMGHSTGCQDTIAFLSRDRGVTVHGGILQAPVSDCEYFDSRKSPADEQLLAKAAELIAAGKGGEMLPRTAPAKPEAGGISGNSAAILQPAMTAYRFHSLNSHGTDDDMFSSVLSDDDIRRIWTPALNKAPILALMGAQDEFVPDGIDRAGIINRWSKILEGTPLHTKLIPGANHKVDDESAQQVLVQSVVSFIKSLC</sequence>
<accession>A0AAF0EX56</accession>
<comment type="catalytic activity">
    <reaction evidence="1">
        <text>a diacylglycerol + H2O = a monoacylglycerol + a fatty acid + H(+)</text>
        <dbReference type="Rhea" id="RHEA:32731"/>
        <dbReference type="ChEBI" id="CHEBI:15377"/>
        <dbReference type="ChEBI" id="CHEBI:15378"/>
        <dbReference type="ChEBI" id="CHEBI:17408"/>
        <dbReference type="ChEBI" id="CHEBI:18035"/>
        <dbReference type="ChEBI" id="CHEBI:28868"/>
    </reaction>
</comment>
<name>A0AAF0EX56_9BASI</name>
<dbReference type="AlphaFoldDB" id="A0AAF0EX56"/>
<organism evidence="3 4">
    <name type="scientific">Malassezia cuniculi</name>
    <dbReference type="NCBI Taxonomy" id="948313"/>
    <lineage>
        <taxon>Eukaryota</taxon>
        <taxon>Fungi</taxon>
        <taxon>Dikarya</taxon>
        <taxon>Basidiomycota</taxon>
        <taxon>Ustilaginomycotina</taxon>
        <taxon>Malasseziomycetes</taxon>
        <taxon>Malasseziales</taxon>
        <taxon>Malasseziaceae</taxon>
        <taxon>Malassezia</taxon>
    </lineage>
</organism>
<dbReference type="SUPFAM" id="SSF53474">
    <property type="entry name" value="alpha/beta-Hydrolases"/>
    <property type="match status" value="1"/>
</dbReference>
<dbReference type="Proteomes" id="UP001219933">
    <property type="component" value="Chromosome 5"/>
</dbReference>
<evidence type="ECO:0000256" key="1">
    <source>
        <dbReference type="ARBA" id="ARBA00047591"/>
    </source>
</evidence>
<dbReference type="PANTHER" id="PTHR31591:SF1">
    <property type="entry name" value="UPF0613 PROTEIN PB24D3.06C"/>
    <property type="match status" value="1"/>
</dbReference>
<evidence type="ECO:0000313" key="3">
    <source>
        <dbReference type="EMBL" id="WFD36789.1"/>
    </source>
</evidence>
<dbReference type="PANTHER" id="PTHR31591">
    <property type="entry name" value="UPF0613 PROTEIN PB24D3.06C"/>
    <property type="match status" value="1"/>
</dbReference>
<reference evidence="3" key="1">
    <citation type="submission" date="2023-03" db="EMBL/GenBank/DDBJ databases">
        <title>Mating type loci evolution in Malassezia.</title>
        <authorList>
            <person name="Coelho M.A."/>
        </authorList>
    </citation>
    <scope>NUCLEOTIDE SEQUENCE</scope>
    <source>
        <strain evidence="3">CBS 11721</strain>
    </source>
</reference>
<keyword evidence="4" id="KW-1185">Reference proteome</keyword>
<dbReference type="Gene3D" id="3.40.50.1820">
    <property type="entry name" value="alpha/beta hydrolase"/>
    <property type="match status" value="1"/>
</dbReference>
<dbReference type="Pfam" id="PF08538">
    <property type="entry name" value="DUF1749"/>
    <property type="match status" value="1"/>
</dbReference>
<dbReference type="EMBL" id="CP119881">
    <property type="protein sequence ID" value="WFD36789.1"/>
    <property type="molecule type" value="Genomic_DNA"/>
</dbReference>
<proteinExistence type="predicted"/>
<dbReference type="InterPro" id="IPR013744">
    <property type="entry name" value="SidJ"/>
</dbReference>
<comment type="catalytic activity">
    <reaction evidence="2">
        <text>a monoacylglycerol + H2O = glycerol + a fatty acid + H(+)</text>
        <dbReference type="Rhea" id="RHEA:15245"/>
        <dbReference type="ChEBI" id="CHEBI:15377"/>
        <dbReference type="ChEBI" id="CHEBI:15378"/>
        <dbReference type="ChEBI" id="CHEBI:17408"/>
        <dbReference type="ChEBI" id="CHEBI:17754"/>
        <dbReference type="ChEBI" id="CHEBI:28868"/>
    </reaction>
</comment>
<dbReference type="InterPro" id="IPR029058">
    <property type="entry name" value="AB_hydrolase_fold"/>
</dbReference>
<protein>
    <submittedName>
        <fullName evidence="3">Uncharacterized protein</fullName>
    </submittedName>
</protein>